<dbReference type="InterPro" id="IPR046125">
    <property type="entry name" value="DUF6122"/>
</dbReference>
<proteinExistence type="predicted"/>
<accession>A0ABS7XJC7</accession>
<evidence type="ECO:0000313" key="2">
    <source>
        <dbReference type="EMBL" id="MBZ9779045.1"/>
    </source>
</evidence>
<keyword evidence="1" id="KW-0812">Transmembrane</keyword>
<comment type="caution">
    <text evidence="2">The sequence shown here is derived from an EMBL/GenBank/DDBJ whole genome shotgun (WGS) entry which is preliminary data.</text>
</comment>
<evidence type="ECO:0000313" key="3">
    <source>
        <dbReference type="Proteomes" id="UP001199314"/>
    </source>
</evidence>
<organism evidence="2 3">
    <name type="scientific">Psychroflexus longus</name>
    <dbReference type="NCBI Taxonomy" id="2873596"/>
    <lineage>
        <taxon>Bacteria</taxon>
        <taxon>Pseudomonadati</taxon>
        <taxon>Bacteroidota</taxon>
        <taxon>Flavobacteriia</taxon>
        <taxon>Flavobacteriales</taxon>
        <taxon>Flavobacteriaceae</taxon>
        <taxon>Psychroflexus</taxon>
    </lineage>
</organism>
<name>A0ABS7XJC7_9FLAO</name>
<dbReference type="RefSeq" id="WP_224461391.1">
    <property type="nucleotide sequence ID" value="NZ_JAIQZE010000008.1"/>
</dbReference>
<feature type="transmembrane region" description="Helical" evidence="1">
    <location>
        <begin position="30"/>
        <end position="47"/>
    </location>
</feature>
<dbReference type="Pfam" id="PF19617">
    <property type="entry name" value="DUF6122"/>
    <property type="match status" value="1"/>
</dbReference>
<feature type="transmembrane region" description="Helical" evidence="1">
    <location>
        <begin position="59"/>
        <end position="79"/>
    </location>
</feature>
<sequence length="107" mass="12536">MWQFLVHYLNHFVVIIAIAWIYNPRQVWKGFLILLSTMLVDIDHLWATPIFDPNRCSVGFHTFHSEIAIIIYVAGIFLFKNKWLKLAFIGLVFHMITDGIDCLWSGI</sequence>
<feature type="transmembrane region" description="Helical" evidence="1">
    <location>
        <begin position="6"/>
        <end position="23"/>
    </location>
</feature>
<protein>
    <submittedName>
        <fullName evidence="2">DUF6122 family protein</fullName>
    </submittedName>
</protein>
<keyword evidence="1" id="KW-0472">Membrane</keyword>
<reference evidence="3" key="1">
    <citation type="submission" date="2023-07" db="EMBL/GenBank/DDBJ databases">
        <title>Novel species isolated from saline lakes on Tibetan Plateau.</title>
        <authorList>
            <person name="Lu H."/>
        </authorList>
    </citation>
    <scope>NUCLEOTIDE SEQUENCE [LARGE SCALE GENOMIC DNA]</scope>
    <source>
        <strain evidence="3">CAK8W</strain>
    </source>
</reference>
<dbReference type="EMBL" id="JAIQZE010000008">
    <property type="protein sequence ID" value="MBZ9779045.1"/>
    <property type="molecule type" value="Genomic_DNA"/>
</dbReference>
<dbReference type="Proteomes" id="UP001199314">
    <property type="component" value="Unassembled WGS sequence"/>
</dbReference>
<evidence type="ECO:0000256" key="1">
    <source>
        <dbReference type="SAM" id="Phobius"/>
    </source>
</evidence>
<keyword evidence="3" id="KW-1185">Reference proteome</keyword>
<gene>
    <name evidence="2" type="ORF">LB452_08930</name>
</gene>
<keyword evidence="1" id="KW-1133">Transmembrane helix</keyword>